<dbReference type="PROSITE" id="PS50930">
    <property type="entry name" value="HTH_LYTTR"/>
    <property type="match status" value="1"/>
</dbReference>
<dbReference type="InterPro" id="IPR011604">
    <property type="entry name" value="PDDEXK-like_dom_sf"/>
</dbReference>
<dbReference type="InterPro" id="IPR007492">
    <property type="entry name" value="LytTR_DNA-bd_dom"/>
</dbReference>
<dbReference type="OrthoDB" id="8300042at2759"/>
<evidence type="ECO:0000313" key="2">
    <source>
        <dbReference type="EMBL" id="PKU26912.1"/>
    </source>
</evidence>
<name>A0A2I0SZG7_LIMLA</name>
<accession>A0A2I0SZG7</accession>
<organism evidence="2 3">
    <name type="scientific">Limosa lapponica baueri</name>
    <dbReference type="NCBI Taxonomy" id="1758121"/>
    <lineage>
        <taxon>Eukaryota</taxon>
        <taxon>Metazoa</taxon>
        <taxon>Chordata</taxon>
        <taxon>Craniata</taxon>
        <taxon>Vertebrata</taxon>
        <taxon>Euteleostomi</taxon>
        <taxon>Archelosauria</taxon>
        <taxon>Archosauria</taxon>
        <taxon>Dinosauria</taxon>
        <taxon>Saurischia</taxon>
        <taxon>Theropoda</taxon>
        <taxon>Coelurosauria</taxon>
        <taxon>Aves</taxon>
        <taxon>Neognathae</taxon>
        <taxon>Neoaves</taxon>
        <taxon>Charadriiformes</taxon>
        <taxon>Scolopacidae</taxon>
        <taxon>Limosa</taxon>
    </lineage>
</organism>
<protein>
    <submittedName>
        <fullName evidence="2">Recombinase</fullName>
    </submittedName>
</protein>
<dbReference type="AlphaFoldDB" id="A0A2I0SZG7"/>
<dbReference type="EMBL" id="KZ534341">
    <property type="protein sequence ID" value="PKU26912.1"/>
    <property type="molecule type" value="Genomic_DNA"/>
</dbReference>
<dbReference type="GO" id="GO:0006281">
    <property type="term" value="P:DNA repair"/>
    <property type="evidence" value="ECO:0007669"/>
    <property type="project" value="UniProtKB-ARBA"/>
</dbReference>
<dbReference type="InterPro" id="IPR011335">
    <property type="entry name" value="Restrct_endonuc-II-like"/>
</dbReference>
<dbReference type="Gene3D" id="3.90.320.10">
    <property type="match status" value="1"/>
</dbReference>
<gene>
    <name evidence="2" type="ORF">llap_22784</name>
</gene>
<dbReference type="Proteomes" id="UP000233556">
    <property type="component" value="Unassembled WGS sequence"/>
</dbReference>
<dbReference type="SMART" id="SM00850">
    <property type="entry name" value="LytTR"/>
    <property type="match status" value="1"/>
</dbReference>
<reference evidence="3" key="2">
    <citation type="submission" date="2017-12" db="EMBL/GenBank/DDBJ databases">
        <title>Genome sequence of the Bar-tailed Godwit (Limosa lapponica baueri).</title>
        <authorList>
            <person name="Lima N.C.B."/>
            <person name="Parody-Merino A.M."/>
            <person name="Battley P.F."/>
            <person name="Fidler A.E."/>
            <person name="Prosdocimi F."/>
        </authorList>
    </citation>
    <scope>NUCLEOTIDE SEQUENCE [LARGE SCALE GENOMIC DNA]</scope>
</reference>
<dbReference type="Pfam" id="PF09588">
    <property type="entry name" value="YqaJ"/>
    <property type="match status" value="1"/>
</dbReference>
<feature type="domain" description="HTH LytTR-type" evidence="1">
    <location>
        <begin position="131"/>
        <end position="221"/>
    </location>
</feature>
<dbReference type="InterPro" id="IPR019080">
    <property type="entry name" value="YqaJ_viral_recombinase"/>
</dbReference>
<evidence type="ECO:0000313" key="3">
    <source>
        <dbReference type="Proteomes" id="UP000233556"/>
    </source>
</evidence>
<reference evidence="3" key="1">
    <citation type="submission" date="2017-11" db="EMBL/GenBank/DDBJ databases">
        <authorList>
            <person name="Lima N.C."/>
            <person name="Parody-Merino A.M."/>
            <person name="Battley P.F."/>
            <person name="Fidler A.E."/>
            <person name="Prosdocimi F."/>
        </authorList>
    </citation>
    <scope>NUCLEOTIDE SEQUENCE [LARGE SCALE GENOMIC DNA]</scope>
</reference>
<dbReference type="GO" id="GO:0003677">
    <property type="term" value="F:DNA binding"/>
    <property type="evidence" value="ECO:0007669"/>
    <property type="project" value="InterPro"/>
</dbReference>
<evidence type="ECO:0000259" key="1">
    <source>
        <dbReference type="PROSITE" id="PS50930"/>
    </source>
</evidence>
<sequence>MKRGHELEPEARMEHEIQTGLIIQRAGFVTTDDGCFGASADGLIGEDGGSEYKCFLAPEKLRAFHIDNDASGIMDQVQGCMWITGRKFWHVGMYCPALEPVGRQLWWREFKRDDDYIEELESDLWSFKLLITHFVAEDKYVIAYYPDGVLVLNETLKALETEFADEFIRAHRKALVRRSLISMFKTRPDDSQAGEVLLLGTENWIPVSRSHSAQIKSAMGA</sequence>
<keyword evidence="3" id="KW-1185">Reference proteome</keyword>
<dbReference type="SUPFAM" id="SSF52980">
    <property type="entry name" value="Restriction endonuclease-like"/>
    <property type="match status" value="1"/>
</dbReference>
<proteinExistence type="predicted"/>
<dbReference type="Pfam" id="PF04397">
    <property type="entry name" value="LytTR"/>
    <property type="match status" value="1"/>
</dbReference>